<keyword evidence="3" id="KW-0732">Signal</keyword>
<dbReference type="AlphaFoldDB" id="A0A8B9GNV8"/>
<dbReference type="InterPro" id="IPR052051">
    <property type="entry name" value="TCR_complex_component"/>
</dbReference>
<keyword evidence="5 8" id="KW-0472">Membrane</keyword>
<dbReference type="InterPro" id="IPR003599">
    <property type="entry name" value="Ig_sub"/>
</dbReference>
<comment type="subcellular location">
    <subcellularLocation>
        <location evidence="1">Cell membrane</location>
    </subcellularLocation>
</comment>
<feature type="transmembrane region" description="Helical" evidence="8">
    <location>
        <begin position="315"/>
        <end position="336"/>
    </location>
</feature>
<protein>
    <recommendedName>
        <fullName evidence="9">Ig-like domain-containing protein</fullName>
    </recommendedName>
</protein>
<sequence length="359" mass="40537">MVSHSFCSCLNQAKNGTISQKYHLIFITRESHALLHVFNLTTRLETLQDNLQASQNNFLKPQVFVSASFINQPKALQGVQLGDSVTLECYLPKKDFNSMLWYKQELGRMPQPVAKCYNRLKQVTYLDGFKDRRFNVTTDKDIFHLSISPTRNEDAATYFCGVIALNELRFGSGTLLIIEGKKHYPDVDLLFPGDNVTLNCTVEFVELNCAGDHSVSWYKNASGESDPGIIFTHGNRSDQCKKSSETVSPTQSCIYKLPKNNLSLSDAGTYYCAVAASACGEILYGNGTKLNIIGNVSYVLFLTSCIRNHNPFRHFIYYNGHHVFSIFLNVLLYIIVHYLRAVSSSEQTVNQLMNKFIKQ</sequence>
<dbReference type="InterPro" id="IPR007110">
    <property type="entry name" value="Ig-like_dom"/>
</dbReference>
<dbReference type="Ensembl" id="ENSAMXT00005001187.1">
    <property type="protein sequence ID" value="ENSAMXP00005001050.1"/>
    <property type="gene ID" value="ENSAMXG00005000661.1"/>
</dbReference>
<dbReference type="PANTHER" id="PTHR19433">
    <property type="entry name" value="T-CELL RECEPTOR ALPHA CHAIN V REGION-RELATED"/>
    <property type="match status" value="1"/>
</dbReference>
<keyword evidence="8" id="KW-1133">Transmembrane helix</keyword>
<keyword evidence="2" id="KW-1003">Cell membrane</keyword>
<dbReference type="Pfam" id="PF07686">
    <property type="entry name" value="V-set"/>
    <property type="match status" value="2"/>
</dbReference>
<keyword evidence="8" id="KW-0812">Transmembrane</keyword>
<evidence type="ECO:0000256" key="7">
    <source>
        <dbReference type="ARBA" id="ARBA00023180"/>
    </source>
</evidence>
<evidence type="ECO:0000313" key="10">
    <source>
        <dbReference type="Ensembl" id="ENSAMXP00005001050.1"/>
    </source>
</evidence>
<dbReference type="GO" id="GO:0005886">
    <property type="term" value="C:plasma membrane"/>
    <property type="evidence" value="ECO:0007669"/>
    <property type="project" value="UniProtKB-SubCell"/>
</dbReference>
<dbReference type="CDD" id="cd00099">
    <property type="entry name" value="IgV"/>
    <property type="match status" value="1"/>
</dbReference>
<dbReference type="PROSITE" id="PS50835">
    <property type="entry name" value="IG_LIKE"/>
    <property type="match status" value="2"/>
</dbReference>
<dbReference type="GO" id="GO:0002376">
    <property type="term" value="P:immune system process"/>
    <property type="evidence" value="ECO:0007669"/>
    <property type="project" value="UniProtKB-KW"/>
</dbReference>
<dbReference type="Gene3D" id="2.60.40.10">
    <property type="entry name" value="Immunoglobulins"/>
    <property type="match status" value="2"/>
</dbReference>
<evidence type="ECO:0000256" key="2">
    <source>
        <dbReference type="ARBA" id="ARBA00022475"/>
    </source>
</evidence>
<evidence type="ECO:0000256" key="4">
    <source>
        <dbReference type="ARBA" id="ARBA00022859"/>
    </source>
</evidence>
<keyword evidence="6" id="KW-1015">Disulfide bond</keyword>
<evidence type="ECO:0000259" key="9">
    <source>
        <dbReference type="PROSITE" id="PS50835"/>
    </source>
</evidence>
<proteinExistence type="predicted"/>
<name>A0A8B9GNV8_ASTMX</name>
<dbReference type="PANTHER" id="PTHR19433:SF133">
    <property type="entry name" value="IMMUNE-TYPE RECEPTOR 5 PRECURSOR-RELATED"/>
    <property type="match status" value="1"/>
</dbReference>
<evidence type="ECO:0000256" key="5">
    <source>
        <dbReference type="ARBA" id="ARBA00023136"/>
    </source>
</evidence>
<evidence type="ECO:0000256" key="8">
    <source>
        <dbReference type="SAM" id="Phobius"/>
    </source>
</evidence>
<keyword evidence="4" id="KW-0391">Immunity</keyword>
<evidence type="ECO:0000313" key="11">
    <source>
        <dbReference type="Proteomes" id="UP000694621"/>
    </source>
</evidence>
<accession>A0A8B9GNV8</accession>
<dbReference type="SMART" id="SM00406">
    <property type="entry name" value="IGv"/>
    <property type="match status" value="2"/>
</dbReference>
<evidence type="ECO:0000256" key="6">
    <source>
        <dbReference type="ARBA" id="ARBA00023157"/>
    </source>
</evidence>
<organism evidence="10 11">
    <name type="scientific">Astyanax mexicanus</name>
    <name type="common">Blind cave fish</name>
    <name type="synonym">Astyanax fasciatus mexicanus</name>
    <dbReference type="NCBI Taxonomy" id="7994"/>
    <lineage>
        <taxon>Eukaryota</taxon>
        <taxon>Metazoa</taxon>
        <taxon>Chordata</taxon>
        <taxon>Craniata</taxon>
        <taxon>Vertebrata</taxon>
        <taxon>Euteleostomi</taxon>
        <taxon>Actinopterygii</taxon>
        <taxon>Neopterygii</taxon>
        <taxon>Teleostei</taxon>
        <taxon>Ostariophysi</taxon>
        <taxon>Characiformes</taxon>
        <taxon>Characoidei</taxon>
        <taxon>Acestrorhamphidae</taxon>
        <taxon>Acestrorhamphinae</taxon>
        <taxon>Astyanax</taxon>
    </lineage>
</organism>
<feature type="domain" description="Ig-like" evidence="9">
    <location>
        <begin position="61"/>
        <end position="162"/>
    </location>
</feature>
<dbReference type="InterPro" id="IPR013106">
    <property type="entry name" value="Ig_V-set"/>
</dbReference>
<keyword evidence="7" id="KW-0325">Glycoprotein</keyword>
<dbReference type="SUPFAM" id="SSF48726">
    <property type="entry name" value="Immunoglobulin"/>
    <property type="match status" value="2"/>
</dbReference>
<dbReference type="Proteomes" id="UP000694621">
    <property type="component" value="Unplaced"/>
</dbReference>
<reference evidence="10" key="1">
    <citation type="submission" date="2025-08" db="UniProtKB">
        <authorList>
            <consortium name="Ensembl"/>
        </authorList>
    </citation>
    <scope>IDENTIFICATION</scope>
</reference>
<evidence type="ECO:0000256" key="1">
    <source>
        <dbReference type="ARBA" id="ARBA00004236"/>
    </source>
</evidence>
<dbReference type="GO" id="GO:0009617">
    <property type="term" value="P:response to bacterium"/>
    <property type="evidence" value="ECO:0007669"/>
    <property type="project" value="TreeGrafter"/>
</dbReference>
<dbReference type="InterPro" id="IPR013783">
    <property type="entry name" value="Ig-like_fold"/>
</dbReference>
<evidence type="ECO:0000256" key="3">
    <source>
        <dbReference type="ARBA" id="ARBA00022729"/>
    </source>
</evidence>
<feature type="domain" description="Ig-like" evidence="9">
    <location>
        <begin position="193"/>
        <end position="274"/>
    </location>
</feature>
<dbReference type="InterPro" id="IPR036179">
    <property type="entry name" value="Ig-like_dom_sf"/>
</dbReference>
<dbReference type="SMART" id="SM00409">
    <property type="entry name" value="IG"/>
    <property type="match status" value="2"/>
</dbReference>